<dbReference type="NCBIfam" id="TIGR04085">
    <property type="entry name" value="rSAM_more_4Fe4S"/>
    <property type="match status" value="1"/>
</dbReference>
<keyword evidence="5" id="KW-0411">Iron-sulfur</keyword>
<dbReference type="SFLD" id="SFLDG01384">
    <property type="entry name" value="thioether_bond_formation_requi"/>
    <property type="match status" value="1"/>
</dbReference>
<dbReference type="PANTHER" id="PTHR43273">
    <property type="entry name" value="ANAEROBIC SULFATASE-MATURATING ENZYME HOMOLOG ASLB-RELATED"/>
    <property type="match status" value="1"/>
</dbReference>
<dbReference type="InterPro" id="IPR058240">
    <property type="entry name" value="rSAM_sf"/>
</dbReference>
<reference evidence="7 8" key="1">
    <citation type="journal article" date="2016" name="Nat. Commun.">
        <title>Thousands of microbial genomes shed light on interconnected biogeochemical processes in an aquifer system.</title>
        <authorList>
            <person name="Anantharaman K."/>
            <person name="Brown C.T."/>
            <person name="Hug L.A."/>
            <person name="Sharon I."/>
            <person name="Castelle C.J."/>
            <person name="Probst A.J."/>
            <person name="Thomas B.C."/>
            <person name="Singh A."/>
            <person name="Wilkins M.J."/>
            <person name="Karaoz U."/>
            <person name="Brodie E.L."/>
            <person name="Williams K.H."/>
            <person name="Hubbard S.S."/>
            <person name="Banfield J.F."/>
        </authorList>
    </citation>
    <scope>NUCLEOTIDE SEQUENCE [LARGE SCALE GENOMIC DNA]</scope>
</reference>
<evidence type="ECO:0000256" key="1">
    <source>
        <dbReference type="ARBA" id="ARBA00001966"/>
    </source>
</evidence>
<dbReference type="GO" id="GO:0051536">
    <property type="term" value="F:iron-sulfur cluster binding"/>
    <property type="evidence" value="ECO:0007669"/>
    <property type="project" value="UniProtKB-KW"/>
</dbReference>
<evidence type="ECO:0000313" key="7">
    <source>
        <dbReference type="EMBL" id="OGZ20524.1"/>
    </source>
</evidence>
<evidence type="ECO:0000256" key="5">
    <source>
        <dbReference type="ARBA" id="ARBA00023014"/>
    </source>
</evidence>
<dbReference type="EMBL" id="MHMA01000008">
    <property type="protein sequence ID" value="OGZ20524.1"/>
    <property type="molecule type" value="Genomic_DNA"/>
</dbReference>
<dbReference type="InterPro" id="IPR023867">
    <property type="entry name" value="Sulphatase_maturase_rSAM"/>
</dbReference>
<dbReference type="Proteomes" id="UP000178721">
    <property type="component" value="Unassembled WGS sequence"/>
</dbReference>
<dbReference type="Gene3D" id="3.20.20.70">
    <property type="entry name" value="Aldolase class I"/>
    <property type="match status" value="1"/>
</dbReference>
<evidence type="ECO:0000256" key="4">
    <source>
        <dbReference type="ARBA" id="ARBA00023004"/>
    </source>
</evidence>
<dbReference type="GO" id="GO:0016491">
    <property type="term" value="F:oxidoreductase activity"/>
    <property type="evidence" value="ECO:0007669"/>
    <property type="project" value="InterPro"/>
</dbReference>
<dbReference type="SFLD" id="SFLDS00029">
    <property type="entry name" value="Radical_SAM"/>
    <property type="match status" value="1"/>
</dbReference>
<dbReference type="Pfam" id="PF04055">
    <property type="entry name" value="Radical_SAM"/>
    <property type="match status" value="1"/>
</dbReference>
<evidence type="ECO:0000259" key="6">
    <source>
        <dbReference type="PROSITE" id="PS51918"/>
    </source>
</evidence>
<dbReference type="SFLD" id="SFLDG01067">
    <property type="entry name" value="SPASM/twitch_domain_containing"/>
    <property type="match status" value="1"/>
</dbReference>
<keyword evidence="3" id="KW-0479">Metal-binding</keyword>
<evidence type="ECO:0000256" key="2">
    <source>
        <dbReference type="ARBA" id="ARBA00022691"/>
    </source>
</evidence>
<dbReference type="InterPro" id="IPR023885">
    <property type="entry name" value="4Fe4S-binding_SPASM_dom"/>
</dbReference>
<keyword evidence="4" id="KW-0408">Iron</keyword>
<dbReference type="InterPro" id="IPR007197">
    <property type="entry name" value="rSAM"/>
</dbReference>
<evidence type="ECO:0000313" key="8">
    <source>
        <dbReference type="Proteomes" id="UP000178721"/>
    </source>
</evidence>
<dbReference type="GO" id="GO:0046872">
    <property type="term" value="F:metal ion binding"/>
    <property type="evidence" value="ECO:0007669"/>
    <property type="project" value="UniProtKB-KW"/>
</dbReference>
<comment type="caution">
    <text evidence="7">The sequence shown here is derived from an EMBL/GenBank/DDBJ whole genome shotgun (WGS) entry which is preliminary data.</text>
</comment>
<sequence>MTITQQEQNKKNNVLFCNYYESREKFDLSLMIDATNSCQLRCGYCYYGNKGSQKMRVSSVLAAASNLSAIFEPKLKEVNFHYMGGEPLLAWEEILELNATARRSFEEKGTKFTWSLTSNLIALDERKTKHMLKEKAGIHCSIDGPAKIHDKNRPYANGKPSFADVVKNIPLALQITPDDTARVTVLPEDAGSLPEIAETILGLGFKVIGLFPAYNMPWDQKAIEKWAEGIAEAHKETKKVYQHRKKISTIIKLEQRKKVIDRFTYCGAGKGLWAIGVDGKLYFCHHLTNTPEFAIINASQNTPAAIRTAIEESILPPRCEKIPETCIDCPARNHCNGGCWTSNLLANGDSANPEKNECKLRVATFLSLRNSAQLILQSEHQRNCGRCYDCENCYGGCESCQRTCESSCQSCLECQTCDDCQKTCEHSCQHCDSCQFCDSCLVCDSCQSRCERSCQGCEKYCQGCDTGCQGGCQSCDTQQGPNSW</sequence>
<name>A0A1G2E3T4_9BACT</name>
<protein>
    <recommendedName>
        <fullName evidence="6">Radical SAM core domain-containing protein</fullName>
    </recommendedName>
</protein>
<dbReference type="SFLD" id="SFLDG01386">
    <property type="entry name" value="main_SPASM_domain-containing"/>
    <property type="match status" value="1"/>
</dbReference>
<dbReference type="AlphaFoldDB" id="A0A1G2E3T4"/>
<dbReference type="PANTHER" id="PTHR43273:SF8">
    <property type="entry name" value="RADICAL SAM DOMAIN PROTEIN"/>
    <property type="match status" value="1"/>
</dbReference>
<evidence type="ECO:0000256" key="3">
    <source>
        <dbReference type="ARBA" id="ARBA00022723"/>
    </source>
</evidence>
<dbReference type="SUPFAM" id="SSF102114">
    <property type="entry name" value="Radical SAM enzymes"/>
    <property type="match status" value="1"/>
</dbReference>
<dbReference type="CDD" id="cd01335">
    <property type="entry name" value="Radical_SAM"/>
    <property type="match status" value="1"/>
</dbReference>
<dbReference type="InterPro" id="IPR013785">
    <property type="entry name" value="Aldolase_TIM"/>
</dbReference>
<gene>
    <name evidence="7" type="ORF">A2654_00810</name>
</gene>
<feature type="domain" description="Radical SAM core" evidence="6">
    <location>
        <begin position="20"/>
        <end position="250"/>
    </location>
</feature>
<comment type="cofactor">
    <cofactor evidence="1">
        <name>[4Fe-4S] cluster</name>
        <dbReference type="ChEBI" id="CHEBI:49883"/>
    </cofactor>
</comment>
<keyword evidence="2" id="KW-0949">S-adenosyl-L-methionine</keyword>
<organism evidence="7 8">
    <name type="scientific">Candidatus Nealsonbacteria bacterium RIFCSPHIGHO2_01_FULL_43_31</name>
    <dbReference type="NCBI Taxonomy" id="1801665"/>
    <lineage>
        <taxon>Bacteria</taxon>
        <taxon>Candidatus Nealsoniibacteriota</taxon>
    </lineage>
</organism>
<proteinExistence type="predicted"/>
<accession>A0A1G2E3T4</accession>
<dbReference type="PROSITE" id="PS51918">
    <property type="entry name" value="RADICAL_SAM"/>
    <property type="match status" value="1"/>
</dbReference>